<evidence type="ECO:0000256" key="2">
    <source>
        <dbReference type="ARBA" id="ARBA00022630"/>
    </source>
</evidence>
<keyword evidence="4" id="KW-0560">Oxidoreductase</keyword>
<keyword evidence="3" id="KW-0274">FAD</keyword>
<evidence type="ECO:0000259" key="5">
    <source>
        <dbReference type="Pfam" id="PF01494"/>
    </source>
</evidence>
<evidence type="ECO:0000313" key="6">
    <source>
        <dbReference type="EMBL" id="KZT20697.1"/>
    </source>
</evidence>
<dbReference type="InterPro" id="IPR036188">
    <property type="entry name" value="FAD/NAD-bd_sf"/>
</dbReference>
<sequence length="532" mass="58407">MIPVSPEPRPILIVGAGPTGLVAALTLRQNGIPVRIIDKEPKPHFGSRGSGIMPRTLELPGGTEVMKEFVTSPRSYSTPGIPFFNNYVLGQDVAQGILRSHLEKYNCQVEFGTELQDFEQQPDHVVVHLIKHAEGNDTPETLSVSYVIGADGARGVVRKMLGLAFLGETRPGDAAIIADARLTGLSREHWHIWGEIGTQGFSAIPRWTHDDDVFWVSVFGKDIPYDKLMANPESINDIVKEITDRADIEIKEFLTLSTFKFNIRMVTEFGRGRVFVAGDAAHVHSPTGGQGMNSSVMDAFNLAWKLALAHNGLASPALLQSYTDERIPVIRNMLEITTDTLDRTLDNEENAWERGRKFFQLDVNYRGSPIVVDQRQGAVVDAPPPNVYTFGSLGRVQAGDRAPDAPGLLNLKDASSPVTSLFNIFTPTRHTVLIFSASPPIVDAVIDALRIYPAGLVQTVAVLPTRVAVRESLMLPKVDVLVKDGDRHAYEGYSVDPWKDELAVIIVRPDGVVGGIGSGVHILKDYFHRIFN</sequence>
<dbReference type="Gene3D" id="3.50.50.60">
    <property type="entry name" value="FAD/NAD(P)-binding domain"/>
    <property type="match status" value="1"/>
</dbReference>
<dbReference type="OrthoDB" id="2690153at2759"/>
<dbReference type="PANTHER" id="PTHR43004">
    <property type="entry name" value="TRK SYSTEM POTASSIUM UPTAKE PROTEIN"/>
    <property type="match status" value="1"/>
</dbReference>
<dbReference type="InterPro" id="IPR002938">
    <property type="entry name" value="FAD-bd"/>
</dbReference>
<dbReference type="GO" id="GO:0016709">
    <property type="term" value="F:oxidoreductase activity, acting on paired donors, with incorporation or reduction of molecular oxygen, NAD(P)H as one donor, and incorporation of one atom of oxygen"/>
    <property type="evidence" value="ECO:0007669"/>
    <property type="project" value="UniProtKB-ARBA"/>
</dbReference>
<organism evidence="6 7">
    <name type="scientific">Neolentinus lepideus HHB14362 ss-1</name>
    <dbReference type="NCBI Taxonomy" id="1314782"/>
    <lineage>
        <taxon>Eukaryota</taxon>
        <taxon>Fungi</taxon>
        <taxon>Dikarya</taxon>
        <taxon>Basidiomycota</taxon>
        <taxon>Agaricomycotina</taxon>
        <taxon>Agaricomycetes</taxon>
        <taxon>Gloeophyllales</taxon>
        <taxon>Gloeophyllaceae</taxon>
        <taxon>Neolentinus</taxon>
    </lineage>
</organism>
<dbReference type="Gene3D" id="3.40.30.20">
    <property type="match status" value="1"/>
</dbReference>
<dbReference type="InterPro" id="IPR050641">
    <property type="entry name" value="RIFMO-like"/>
</dbReference>
<name>A0A165P938_9AGAM</name>
<keyword evidence="7" id="KW-1185">Reference proteome</keyword>
<dbReference type="EMBL" id="KV425616">
    <property type="protein sequence ID" value="KZT20697.1"/>
    <property type="molecule type" value="Genomic_DNA"/>
</dbReference>
<keyword evidence="2" id="KW-0285">Flavoprotein</keyword>
<dbReference type="AlphaFoldDB" id="A0A165P938"/>
<evidence type="ECO:0000256" key="4">
    <source>
        <dbReference type="ARBA" id="ARBA00023002"/>
    </source>
</evidence>
<dbReference type="InterPro" id="IPR038220">
    <property type="entry name" value="PHOX_C_sf"/>
</dbReference>
<evidence type="ECO:0000256" key="3">
    <source>
        <dbReference type="ARBA" id="ARBA00022827"/>
    </source>
</evidence>
<dbReference type="SUPFAM" id="SSF51905">
    <property type="entry name" value="FAD/NAD(P)-binding domain"/>
    <property type="match status" value="1"/>
</dbReference>
<dbReference type="InParanoid" id="A0A165P938"/>
<accession>A0A165P938</accession>
<gene>
    <name evidence="6" type="ORF">NEOLEDRAFT_829633</name>
</gene>
<proteinExistence type="predicted"/>
<dbReference type="PRINTS" id="PR00420">
    <property type="entry name" value="RNGMNOXGNASE"/>
</dbReference>
<dbReference type="Pfam" id="PF01494">
    <property type="entry name" value="FAD_binding_3"/>
    <property type="match status" value="1"/>
</dbReference>
<evidence type="ECO:0000256" key="1">
    <source>
        <dbReference type="ARBA" id="ARBA00001974"/>
    </source>
</evidence>
<feature type="domain" description="FAD-binding" evidence="5">
    <location>
        <begin position="11"/>
        <end position="335"/>
    </location>
</feature>
<dbReference type="PANTHER" id="PTHR43004:SF19">
    <property type="entry name" value="BINDING MONOOXYGENASE, PUTATIVE (JCVI)-RELATED"/>
    <property type="match status" value="1"/>
</dbReference>
<reference evidence="6 7" key="1">
    <citation type="journal article" date="2016" name="Mol. Biol. Evol.">
        <title>Comparative Genomics of Early-Diverging Mushroom-Forming Fungi Provides Insights into the Origins of Lignocellulose Decay Capabilities.</title>
        <authorList>
            <person name="Nagy L.G."/>
            <person name="Riley R."/>
            <person name="Tritt A."/>
            <person name="Adam C."/>
            <person name="Daum C."/>
            <person name="Floudas D."/>
            <person name="Sun H."/>
            <person name="Yadav J.S."/>
            <person name="Pangilinan J."/>
            <person name="Larsson K.H."/>
            <person name="Matsuura K."/>
            <person name="Barry K."/>
            <person name="Labutti K."/>
            <person name="Kuo R."/>
            <person name="Ohm R.A."/>
            <person name="Bhattacharya S.S."/>
            <person name="Shirouzu T."/>
            <person name="Yoshinaga Y."/>
            <person name="Martin F.M."/>
            <person name="Grigoriev I.V."/>
            <person name="Hibbett D.S."/>
        </authorList>
    </citation>
    <scope>NUCLEOTIDE SEQUENCE [LARGE SCALE GENOMIC DNA]</scope>
    <source>
        <strain evidence="6 7">HHB14362 ss-1</strain>
    </source>
</reference>
<protein>
    <recommendedName>
        <fullName evidence="5">FAD-binding domain-containing protein</fullName>
    </recommendedName>
</protein>
<evidence type="ECO:0000313" key="7">
    <source>
        <dbReference type="Proteomes" id="UP000076761"/>
    </source>
</evidence>
<dbReference type="STRING" id="1314782.A0A165P938"/>
<dbReference type="GO" id="GO:0071949">
    <property type="term" value="F:FAD binding"/>
    <property type="evidence" value="ECO:0007669"/>
    <property type="project" value="InterPro"/>
</dbReference>
<dbReference type="Proteomes" id="UP000076761">
    <property type="component" value="Unassembled WGS sequence"/>
</dbReference>
<comment type="cofactor">
    <cofactor evidence="1">
        <name>FAD</name>
        <dbReference type="ChEBI" id="CHEBI:57692"/>
    </cofactor>
</comment>
<dbReference type="Gene3D" id="3.30.70.2450">
    <property type="match status" value="1"/>
</dbReference>